<feature type="region of interest" description="Disordered" evidence="3">
    <location>
        <begin position="774"/>
        <end position="793"/>
    </location>
</feature>
<feature type="region of interest" description="Disordered" evidence="3">
    <location>
        <begin position="433"/>
        <end position="470"/>
    </location>
</feature>
<sequence length="830" mass="96724">MLEKTISNSYTWWCVNQNRTKQSKWLENDLQDMEERIKNMLTIIEVDADTFKKKAEMYYKRRPELIDFVQDCYKSYRSLAERYDHLSNELLKANNTIASICPEQVHIEIEDDDVDGDRIGSSLSKNEPDYRPEINPFHQLEKAIFRKPGTSLAEEDAAEETISSSVYLSAARIDISQMSADEMKEEIKRLQNGIVILQTEKDFIKNSYEKGLVKYLDVERRINEMEARLTALQDALKINHAPTRIADGDAQALMIAMTLGSCEKNLVSLYDEQKKSREDCRKEHERVRCLVTDFDSDVPDYRHWTFSDEGDDEVKILMEKKRLISEMELNLNLQKLPEFAESINELCNKVSSIETTMISHRSKMRRLVQEYENFHNSLIENSGAGRRNDETARIIKEELRVIMELDRSVGEESIRIEKEWTEAYKTFNDITSRLTQHNSGSPAQSSPMSLERLSERNDEEEEEEEEKVDSITTSWHELFLDGLEEKEKILLAEYTSVLKNYKETRRRLTESEKKNQDHLFESVSQMRDLRNAFVLKDEEVRSLRRKLSVLEPNGNHLTDVDAAGDEIPDVNDLMNHIKSLPRHPPPLPTDEENYDEHPAELQYRREIDNLLHDNLDFWLRFSSSFQQIHTYKLLVEKLQESIADLKEESIKSESTPSSSSTAVPTSIEAYKSIKNLQTDLSVWIEQYAHLKVELQGRSSSLKNMSGKISKFAGKDELRSHQAYKFQGEILNMQQENNKVENELQVGLDHVKRLQSELENAFAEMKRIQKLSDMAKNQHHHRKQEQQGPFQKFPTRQRVPLGTFLFGHNNKPNKPKKKSLFSFVNQALKKN</sequence>
<evidence type="ECO:0000256" key="1">
    <source>
        <dbReference type="ARBA" id="ARBA00023054"/>
    </source>
</evidence>
<feature type="compositionally biased region" description="Polar residues" evidence="3">
    <location>
        <begin position="433"/>
        <end position="448"/>
    </location>
</feature>
<dbReference type="Pfam" id="PF24918">
    <property type="entry name" value="NET2A_C"/>
    <property type="match status" value="1"/>
</dbReference>
<name>A0A0K9Q0F3_ZOSMR</name>
<dbReference type="Proteomes" id="UP000036987">
    <property type="component" value="Unassembled WGS sequence"/>
</dbReference>
<dbReference type="PANTHER" id="PTHR31631">
    <property type="entry name" value="PROTEIN NETWORKED 2D"/>
    <property type="match status" value="1"/>
</dbReference>
<gene>
    <name evidence="5" type="ORF">ZOSMA_138G00210</name>
</gene>
<dbReference type="GO" id="GO:0003779">
    <property type="term" value="F:actin binding"/>
    <property type="evidence" value="ECO:0007669"/>
    <property type="project" value="InterPro"/>
</dbReference>
<dbReference type="EMBL" id="LFYR01000483">
    <property type="protein sequence ID" value="KMZ73982.1"/>
    <property type="molecule type" value="Genomic_DNA"/>
</dbReference>
<dbReference type="STRING" id="29655.A0A0K9Q0F3"/>
<keyword evidence="1 2" id="KW-0175">Coiled coil</keyword>
<keyword evidence="6" id="KW-1185">Reference proteome</keyword>
<dbReference type="OMA" id="YMKIREH"/>
<dbReference type="PANTHER" id="PTHR31631:SF0">
    <property type="entry name" value="PROTEIN NETWORKED 2D"/>
    <property type="match status" value="1"/>
</dbReference>
<reference evidence="6" key="1">
    <citation type="journal article" date="2016" name="Nature">
        <title>The genome of the seagrass Zostera marina reveals angiosperm adaptation to the sea.</title>
        <authorList>
            <person name="Olsen J.L."/>
            <person name="Rouze P."/>
            <person name="Verhelst B."/>
            <person name="Lin Y.-C."/>
            <person name="Bayer T."/>
            <person name="Collen J."/>
            <person name="Dattolo E."/>
            <person name="De Paoli E."/>
            <person name="Dittami S."/>
            <person name="Maumus F."/>
            <person name="Michel G."/>
            <person name="Kersting A."/>
            <person name="Lauritano C."/>
            <person name="Lohaus R."/>
            <person name="Toepel M."/>
            <person name="Tonon T."/>
            <person name="Vanneste K."/>
            <person name="Amirebrahimi M."/>
            <person name="Brakel J."/>
            <person name="Bostroem C."/>
            <person name="Chovatia M."/>
            <person name="Grimwood J."/>
            <person name="Jenkins J.W."/>
            <person name="Jueterbock A."/>
            <person name="Mraz A."/>
            <person name="Stam W.T."/>
            <person name="Tice H."/>
            <person name="Bornberg-Bauer E."/>
            <person name="Green P.J."/>
            <person name="Pearson G.A."/>
            <person name="Procaccini G."/>
            <person name="Duarte C.M."/>
            <person name="Schmutz J."/>
            <person name="Reusch T.B.H."/>
            <person name="Van de Peer Y."/>
        </authorList>
    </citation>
    <scope>NUCLEOTIDE SEQUENCE [LARGE SCALE GENOMIC DNA]</scope>
    <source>
        <strain evidence="6">cv. Finnish</strain>
    </source>
</reference>
<dbReference type="Pfam" id="PF07765">
    <property type="entry name" value="KIP1"/>
    <property type="match status" value="1"/>
</dbReference>
<organism evidence="5 6">
    <name type="scientific">Zostera marina</name>
    <name type="common">Eelgrass</name>
    <dbReference type="NCBI Taxonomy" id="29655"/>
    <lineage>
        <taxon>Eukaryota</taxon>
        <taxon>Viridiplantae</taxon>
        <taxon>Streptophyta</taxon>
        <taxon>Embryophyta</taxon>
        <taxon>Tracheophyta</taxon>
        <taxon>Spermatophyta</taxon>
        <taxon>Magnoliopsida</taxon>
        <taxon>Liliopsida</taxon>
        <taxon>Zosteraceae</taxon>
        <taxon>Zostera</taxon>
    </lineage>
</organism>
<feature type="coiled-coil region" evidence="2">
    <location>
        <begin position="173"/>
        <end position="235"/>
    </location>
</feature>
<dbReference type="Pfam" id="PF25014">
    <property type="entry name" value="NET2A"/>
    <property type="match status" value="1"/>
</dbReference>
<dbReference type="AlphaFoldDB" id="A0A0K9Q0F3"/>
<evidence type="ECO:0000256" key="2">
    <source>
        <dbReference type="SAM" id="Coils"/>
    </source>
</evidence>
<dbReference type="InterPro" id="IPR056888">
    <property type="entry name" value="NET2A-D/KIP1-like_dom"/>
</dbReference>
<feature type="domain" description="NAB" evidence="4">
    <location>
        <begin position="10"/>
        <end position="90"/>
    </location>
</feature>
<feature type="coiled-coil region" evidence="2">
    <location>
        <begin position="628"/>
        <end position="655"/>
    </location>
</feature>
<dbReference type="InterPro" id="IPR011684">
    <property type="entry name" value="NAB"/>
</dbReference>
<accession>A0A0K9Q0F3</accession>
<dbReference type="PROSITE" id="PS51774">
    <property type="entry name" value="NAB"/>
    <property type="match status" value="1"/>
</dbReference>
<comment type="caution">
    <text evidence="5">The sequence shown here is derived from an EMBL/GenBank/DDBJ whole genome shotgun (WGS) entry which is preliminary data.</text>
</comment>
<evidence type="ECO:0000259" key="4">
    <source>
        <dbReference type="PROSITE" id="PS51774"/>
    </source>
</evidence>
<evidence type="ECO:0000256" key="3">
    <source>
        <dbReference type="SAM" id="MobiDB-lite"/>
    </source>
</evidence>
<proteinExistence type="predicted"/>
<dbReference type="InterPro" id="IPR056889">
    <property type="entry name" value="NET2A-D/KIP1-like_C"/>
</dbReference>
<evidence type="ECO:0000313" key="6">
    <source>
        <dbReference type="Proteomes" id="UP000036987"/>
    </source>
</evidence>
<protein>
    <recommendedName>
        <fullName evidence="4">NAB domain-containing protein</fullName>
    </recommendedName>
</protein>
<feature type="compositionally biased region" description="Acidic residues" evidence="3">
    <location>
        <begin position="457"/>
        <end position="467"/>
    </location>
</feature>
<dbReference type="OrthoDB" id="616075at2759"/>
<evidence type="ECO:0000313" key="5">
    <source>
        <dbReference type="EMBL" id="KMZ73982.1"/>
    </source>
</evidence>